<dbReference type="EMBL" id="AOPZ01000003">
    <property type="protein sequence ID" value="EPH46894.1"/>
    <property type="molecule type" value="Genomic_DNA"/>
</dbReference>
<dbReference type="PATRIC" id="fig|1286094.4.peg.58"/>
<keyword evidence="2" id="KW-1185">Reference proteome</keyword>
<accession>S3ZVU5</accession>
<reference evidence="1 2" key="1">
    <citation type="submission" date="2013-02" db="EMBL/GenBank/DDBJ databases">
        <title>Draft Genome Sequence of Streptomyces aurantiacus, Which Produces Setomimycin.</title>
        <authorList>
            <person name="Gruening B.A."/>
            <person name="Praeg A."/>
            <person name="Erxleben A."/>
            <person name="Guenther S."/>
            <person name="Mueller M."/>
        </authorList>
    </citation>
    <scope>NUCLEOTIDE SEQUENCE [LARGE SCALE GENOMIC DNA]</scope>
    <source>
        <strain evidence="1 2">JA 4570</strain>
    </source>
</reference>
<sequence length="197" mass="22236">MKKPHPLWSDPQRAEELKKELDALHRWKIRTADQVLVVNPGGYIGESTHAEIRFAHQLGRPIRYTHPPGHAVVLTRPGLDPVRLGPYTSRHQTDEAAARLRRQLYCTQHVEGTTIHVADYRPELEHLDPRVPTDPYALADAMAEEQAADGTGRNFPDLYTLLIAHAGDTRAADLWNRACHLYDFLHGSDADQYEAGL</sequence>
<evidence type="ECO:0000313" key="1">
    <source>
        <dbReference type="EMBL" id="EPH46894.1"/>
    </source>
</evidence>
<gene>
    <name evidence="1" type="ORF">STRAU_0060</name>
</gene>
<dbReference type="RefSeq" id="WP_016638196.1">
    <property type="nucleotide sequence ID" value="NZ_AOPZ01000003.1"/>
</dbReference>
<comment type="caution">
    <text evidence="1">The sequence shown here is derived from an EMBL/GenBank/DDBJ whole genome shotgun (WGS) entry which is preliminary data.</text>
</comment>
<dbReference type="AlphaFoldDB" id="S3ZVU5"/>
<proteinExistence type="predicted"/>
<protein>
    <submittedName>
        <fullName evidence="1">Uncharacterized protein</fullName>
    </submittedName>
</protein>
<dbReference type="Proteomes" id="UP000014629">
    <property type="component" value="Unassembled WGS sequence"/>
</dbReference>
<name>S3ZVU5_9ACTN</name>
<organism evidence="1 2">
    <name type="scientific">Streptomyces aurantiacus JA 4570</name>
    <dbReference type="NCBI Taxonomy" id="1286094"/>
    <lineage>
        <taxon>Bacteria</taxon>
        <taxon>Bacillati</taxon>
        <taxon>Actinomycetota</taxon>
        <taxon>Actinomycetes</taxon>
        <taxon>Kitasatosporales</taxon>
        <taxon>Streptomycetaceae</taxon>
        <taxon>Streptomyces</taxon>
        <taxon>Streptomyces aurantiacus group</taxon>
    </lineage>
</organism>
<evidence type="ECO:0000313" key="2">
    <source>
        <dbReference type="Proteomes" id="UP000014629"/>
    </source>
</evidence>